<proteinExistence type="predicted"/>
<name>A0A149PE78_9BURK</name>
<evidence type="ECO:0000259" key="1">
    <source>
        <dbReference type="Pfam" id="PF18593"/>
    </source>
</evidence>
<sequence>MQHSEYPELSQLFGVYLNQDFDIWGDTIPAIIACYKRDSPIADHKRMLAEIDRFQRSHPHDLDIAFDKTYGHEFSPEPWGHTTASFLDELKRLLSE</sequence>
<protein>
    <recommendedName>
        <fullName evidence="1">CdiI immunity protein domain-containing protein</fullName>
    </recommendedName>
</protein>
<dbReference type="Pfam" id="PF18593">
    <property type="entry name" value="CdiI_2"/>
    <property type="match status" value="1"/>
</dbReference>
<evidence type="ECO:0000313" key="2">
    <source>
        <dbReference type="EMBL" id="KXU83176.1"/>
    </source>
</evidence>
<dbReference type="Proteomes" id="UP000075613">
    <property type="component" value="Unassembled WGS sequence"/>
</dbReference>
<keyword evidence="3" id="KW-1185">Reference proteome</keyword>
<comment type="caution">
    <text evidence="2">The sequence shown here is derived from an EMBL/GenBank/DDBJ whole genome shotgun (WGS) entry which is preliminary data.</text>
</comment>
<reference evidence="2 3" key="1">
    <citation type="journal article" date="2015" name="Int. J. Syst. Evol. Microbiol.">
        <title>Burkholderia monticola sp. nov., isolated from mountain soil.</title>
        <authorList>
            <person name="Baek I."/>
            <person name="Seo B."/>
            <person name="Lee I."/>
            <person name="Yi H."/>
            <person name="Chun J."/>
        </authorList>
    </citation>
    <scope>NUCLEOTIDE SEQUENCE [LARGE SCALE GENOMIC DNA]</scope>
    <source>
        <strain evidence="2 3">JC2948</strain>
    </source>
</reference>
<dbReference type="STRING" id="1399968.CI15_29150"/>
<dbReference type="InterPro" id="IPR041129">
    <property type="entry name" value="CdiI_2"/>
</dbReference>
<dbReference type="OrthoDB" id="8852337at2"/>
<dbReference type="EMBL" id="LRBG01000038">
    <property type="protein sequence ID" value="KXU83176.1"/>
    <property type="molecule type" value="Genomic_DNA"/>
</dbReference>
<evidence type="ECO:0000313" key="3">
    <source>
        <dbReference type="Proteomes" id="UP000075613"/>
    </source>
</evidence>
<organism evidence="2 3">
    <name type="scientific">Paraburkholderia monticola</name>
    <dbReference type="NCBI Taxonomy" id="1399968"/>
    <lineage>
        <taxon>Bacteria</taxon>
        <taxon>Pseudomonadati</taxon>
        <taxon>Pseudomonadota</taxon>
        <taxon>Betaproteobacteria</taxon>
        <taxon>Burkholderiales</taxon>
        <taxon>Burkholderiaceae</taxon>
        <taxon>Paraburkholderia</taxon>
    </lineage>
</organism>
<dbReference type="AlphaFoldDB" id="A0A149PE78"/>
<gene>
    <name evidence="2" type="ORF">CI15_29150</name>
</gene>
<accession>A0A149PE78</accession>
<feature type="domain" description="CdiI immunity protein" evidence="1">
    <location>
        <begin position="5"/>
        <end position="93"/>
    </location>
</feature>
<dbReference type="RefSeq" id="WP_062135110.1">
    <property type="nucleotide sequence ID" value="NZ_LRBG01000038.1"/>
</dbReference>